<protein>
    <recommendedName>
        <fullName evidence="1">Retrovirus-related Pol polyprotein from transposon TNT 1-94-like beta-barrel domain-containing protein</fullName>
    </recommendedName>
</protein>
<dbReference type="Pfam" id="PF22936">
    <property type="entry name" value="Pol_BBD"/>
    <property type="match status" value="1"/>
</dbReference>
<reference evidence="2 3" key="1">
    <citation type="journal article" date="2020" name="Mol. Plant">
        <title>The Chromosome-Based Rubber Tree Genome Provides New Insights into Spurge Genome Evolution and Rubber Biosynthesis.</title>
        <authorList>
            <person name="Liu J."/>
            <person name="Shi C."/>
            <person name="Shi C.C."/>
            <person name="Li W."/>
            <person name="Zhang Q.J."/>
            <person name="Zhang Y."/>
            <person name="Li K."/>
            <person name="Lu H.F."/>
            <person name="Shi C."/>
            <person name="Zhu S.T."/>
            <person name="Xiao Z.Y."/>
            <person name="Nan H."/>
            <person name="Yue Y."/>
            <person name="Zhu X.G."/>
            <person name="Wu Y."/>
            <person name="Hong X.N."/>
            <person name="Fan G.Y."/>
            <person name="Tong Y."/>
            <person name="Zhang D."/>
            <person name="Mao C.L."/>
            <person name="Liu Y.L."/>
            <person name="Hao S.J."/>
            <person name="Liu W.Q."/>
            <person name="Lv M.Q."/>
            <person name="Zhang H.B."/>
            <person name="Liu Y."/>
            <person name="Hu-Tang G.R."/>
            <person name="Wang J.P."/>
            <person name="Wang J.H."/>
            <person name="Sun Y.H."/>
            <person name="Ni S.B."/>
            <person name="Chen W.B."/>
            <person name="Zhang X.C."/>
            <person name="Jiao Y.N."/>
            <person name="Eichler E.E."/>
            <person name="Li G.H."/>
            <person name="Liu X."/>
            <person name="Gao L.Z."/>
        </authorList>
    </citation>
    <scope>NUCLEOTIDE SEQUENCE [LARGE SCALE GENOMIC DNA]</scope>
    <source>
        <strain evidence="3">cv. GT1</strain>
        <tissue evidence="2">Leaf</tissue>
    </source>
</reference>
<evidence type="ECO:0000259" key="1">
    <source>
        <dbReference type="Pfam" id="PF22936"/>
    </source>
</evidence>
<evidence type="ECO:0000313" key="3">
    <source>
        <dbReference type="Proteomes" id="UP000467840"/>
    </source>
</evidence>
<dbReference type="EMBL" id="JAAGAX010000017">
    <property type="protein sequence ID" value="KAF2285331.1"/>
    <property type="molecule type" value="Genomic_DNA"/>
</dbReference>
<keyword evidence="3" id="KW-1185">Reference proteome</keyword>
<accession>A0A6A6K928</accession>
<dbReference type="AlphaFoldDB" id="A0A6A6K928"/>
<evidence type="ECO:0000313" key="2">
    <source>
        <dbReference type="EMBL" id="KAF2285331.1"/>
    </source>
</evidence>
<gene>
    <name evidence="2" type="ORF">GH714_000068</name>
</gene>
<comment type="caution">
    <text evidence="2">The sequence shown here is derived from an EMBL/GenBank/DDBJ whole genome shotgun (WGS) entry which is preliminary data.</text>
</comment>
<sequence length="189" mass="21714">MPSNGGQKEEANVMEQDEMVAVLIETLMVEKDNDWWLDSKATCHVTPFKNVCKTYEKMYGEKTVYMGNSSTSTIMGFELKKDLSNELESNVQLKDVDPISLSKPMIDPSPSIVVKTTILEAIELRRIKRCRIEKDLGIKVIRKENEYILTQSHYIEKMFKKFNYFDYKPSKAPIDPHNSLLPNIGDSVN</sequence>
<name>A0A6A6K928_HEVBR</name>
<feature type="domain" description="Retrovirus-related Pol polyprotein from transposon TNT 1-94-like beta-barrel" evidence="1">
    <location>
        <begin position="35"/>
        <end position="77"/>
    </location>
</feature>
<dbReference type="Proteomes" id="UP000467840">
    <property type="component" value="Chromosome 3"/>
</dbReference>
<dbReference type="InterPro" id="IPR054722">
    <property type="entry name" value="PolX-like_BBD"/>
</dbReference>
<organism evidence="2 3">
    <name type="scientific">Hevea brasiliensis</name>
    <name type="common">Para rubber tree</name>
    <name type="synonym">Siphonia brasiliensis</name>
    <dbReference type="NCBI Taxonomy" id="3981"/>
    <lineage>
        <taxon>Eukaryota</taxon>
        <taxon>Viridiplantae</taxon>
        <taxon>Streptophyta</taxon>
        <taxon>Embryophyta</taxon>
        <taxon>Tracheophyta</taxon>
        <taxon>Spermatophyta</taxon>
        <taxon>Magnoliopsida</taxon>
        <taxon>eudicotyledons</taxon>
        <taxon>Gunneridae</taxon>
        <taxon>Pentapetalae</taxon>
        <taxon>rosids</taxon>
        <taxon>fabids</taxon>
        <taxon>Malpighiales</taxon>
        <taxon>Euphorbiaceae</taxon>
        <taxon>Crotonoideae</taxon>
        <taxon>Micrandreae</taxon>
        <taxon>Hevea</taxon>
    </lineage>
</organism>
<proteinExistence type="predicted"/>